<feature type="compositionally biased region" description="Basic and acidic residues" evidence="1">
    <location>
        <begin position="349"/>
        <end position="367"/>
    </location>
</feature>
<reference evidence="2" key="2">
    <citation type="journal article" date="2022" name="Microb. Genom.">
        <title>A chromosome-scale genome assembly of the tomato pathogen Cladosporium fulvum reveals a compartmentalized genome architecture and the presence of a dispensable chromosome.</title>
        <authorList>
            <person name="Zaccaron A.Z."/>
            <person name="Chen L.H."/>
            <person name="Samaras A."/>
            <person name="Stergiopoulos I."/>
        </authorList>
    </citation>
    <scope>NUCLEOTIDE SEQUENCE</scope>
    <source>
        <strain evidence="2">Race5_Kim</strain>
    </source>
</reference>
<proteinExistence type="predicted"/>
<evidence type="ECO:0000313" key="2">
    <source>
        <dbReference type="EMBL" id="UJO22579.1"/>
    </source>
</evidence>
<accession>A0A9Q8PHL1</accession>
<feature type="compositionally biased region" description="Acidic residues" evidence="1">
    <location>
        <begin position="94"/>
        <end position="106"/>
    </location>
</feature>
<organism evidence="2 3">
    <name type="scientific">Passalora fulva</name>
    <name type="common">Tomato leaf mold</name>
    <name type="synonym">Cladosporium fulvum</name>
    <dbReference type="NCBI Taxonomy" id="5499"/>
    <lineage>
        <taxon>Eukaryota</taxon>
        <taxon>Fungi</taxon>
        <taxon>Dikarya</taxon>
        <taxon>Ascomycota</taxon>
        <taxon>Pezizomycotina</taxon>
        <taxon>Dothideomycetes</taxon>
        <taxon>Dothideomycetidae</taxon>
        <taxon>Mycosphaerellales</taxon>
        <taxon>Mycosphaerellaceae</taxon>
        <taxon>Fulvia</taxon>
    </lineage>
</organism>
<feature type="compositionally biased region" description="Basic residues" evidence="1">
    <location>
        <begin position="335"/>
        <end position="346"/>
    </location>
</feature>
<protein>
    <submittedName>
        <fullName evidence="2">Uncharacterized protein</fullName>
    </submittedName>
</protein>
<feature type="region of interest" description="Disordered" evidence="1">
    <location>
        <begin position="15"/>
        <end position="106"/>
    </location>
</feature>
<dbReference type="OrthoDB" id="3645608at2759"/>
<dbReference type="EMBL" id="CP090172">
    <property type="protein sequence ID" value="UJO22579.1"/>
    <property type="molecule type" value="Genomic_DNA"/>
</dbReference>
<dbReference type="Proteomes" id="UP000756132">
    <property type="component" value="Chromosome 10"/>
</dbReference>
<evidence type="ECO:0000313" key="3">
    <source>
        <dbReference type="Proteomes" id="UP000756132"/>
    </source>
</evidence>
<keyword evidence="3" id="KW-1185">Reference proteome</keyword>
<reference evidence="2" key="1">
    <citation type="submission" date="2021-12" db="EMBL/GenBank/DDBJ databases">
        <authorList>
            <person name="Zaccaron A."/>
            <person name="Stergiopoulos I."/>
        </authorList>
    </citation>
    <scope>NUCLEOTIDE SEQUENCE</scope>
    <source>
        <strain evidence="2">Race5_Kim</strain>
    </source>
</reference>
<dbReference type="KEGG" id="ffu:CLAFUR5_11866"/>
<feature type="compositionally biased region" description="Polar residues" evidence="1">
    <location>
        <begin position="28"/>
        <end position="39"/>
    </location>
</feature>
<sequence>MEGINPQRMAMIANTPAPAVRPAITDATGPTGTQSNNIPLGTRRHGLRFDDATQFPAQDSRPSAAAVGPPENTMGDAQASPATKAPYNGMMSGMDDDDQNDSDDQDETTFILDRSTAQHAEMGPSWSNHGPAPSDFYRPSWGNHDPAPSGYYQHPEPFSGFGTQDLWHLPAADRRFVMKDHHVRSPIRLFHSACKRIVKNWDCAPLNCLPLELRRTTPYSLALFLRLSELSRAIISDCRVIKDLLFSQVASRVSRLPLPAGDSPGLRIVQSPGQEHAEEWILENVEGLMLDDLRVIFSQLRHSSATRTPIALNASDSVRLEIQAAINREEMKKDRKERKKASRSARRQQQNEELKAAGRVPNKRERQLLAQQQRVVAQQQKEPEEAAHREAAQGDETAELDPHRYPLRSREADVLTQQLNSLGVDSLSTTEAYRKDRHKRLKANFQRGLPSERLQGAFMPSLHLMAEERKERAAIDGMSRLGLSFQQPLPSLAFNQLTGGSDNTEGCVSLPRHGSVPSAQDNMSKLGLSSQRPFSSLVSNQLTGVDEGGVSLLGQGSMPSAQDNILNVGMHGYPDTASLYGRSEARRPRLLGGTRCAECFHLRRECTHLELSTDGGNKGQRKPRWDRNDRRNRDEGRGGRVEHAGPRHG</sequence>
<dbReference type="GeneID" id="71991744"/>
<evidence type="ECO:0000256" key="1">
    <source>
        <dbReference type="SAM" id="MobiDB-lite"/>
    </source>
</evidence>
<dbReference type="AlphaFoldDB" id="A0A9Q8PHL1"/>
<feature type="compositionally biased region" description="Basic and acidic residues" evidence="1">
    <location>
        <begin position="623"/>
        <end position="649"/>
    </location>
</feature>
<feature type="compositionally biased region" description="Low complexity" evidence="1">
    <location>
        <begin position="368"/>
        <end position="380"/>
    </location>
</feature>
<feature type="compositionally biased region" description="Basic and acidic residues" evidence="1">
    <location>
        <begin position="381"/>
        <end position="392"/>
    </location>
</feature>
<feature type="region of interest" description="Disordered" evidence="1">
    <location>
        <begin position="611"/>
        <end position="649"/>
    </location>
</feature>
<gene>
    <name evidence="2" type="ORF">CLAFUR5_11866</name>
</gene>
<name>A0A9Q8PHL1_PASFU</name>
<feature type="region of interest" description="Disordered" evidence="1">
    <location>
        <begin position="329"/>
        <end position="401"/>
    </location>
</feature>
<dbReference type="RefSeq" id="XP_047766945.1">
    <property type="nucleotide sequence ID" value="XM_047911014.1"/>
</dbReference>